<protein>
    <submittedName>
        <fullName evidence="3">Secreted protein</fullName>
    </submittedName>
</protein>
<evidence type="ECO:0000313" key="2">
    <source>
        <dbReference type="Proteomes" id="UP000887563"/>
    </source>
</evidence>
<sequence>MKVGASLFALFFLLVVNFFFFTEAFVADMLSIRGRPGRSVLIHEVRAKRIVGHHYPSRGGRSVPNHVVRAKRHKDWPRPDRPTRSVPEQDVRAKRLAIGGISWPPPSRPGRSVPDHEVRAKRIVGHHYPSRGGRSVPDQDRAKRHATAMDSIIAPPEKLRVARKGYFPGKK</sequence>
<accession>A0A914KY80</accession>
<reference evidence="3" key="1">
    <citation type="submission" date="2022-11" db="UniProtKB">
        <authorList>
            <consortium name="WormBaseParasite"/>
        </authorList>
    </citation>
    <scope>IDENTIFICATION</scope>
</reference>
<dbReference type="AlphaFoldDB" id="A0A914KY80"/>
<feature type="region of interest" description="Disordered" evidence="1">
    <location>
        <begin position="126"/>
        <end position="155"/>
    </location>
</feature>
<dbReference type="Proteomes" id="UP000887563">
    <property type="component" value="Unplaced"/>
</dbReference>
<evidence type="ECO:0000256" key="1">
    <source>
        <dbReference type="SAM" id="MobiDB-lite"/>
    </source>
</evidence>
<dbReference type="WBParaSite" id="Minc3s00134g05647">
    <property type="protein sequence ID" value="Minc3s00134g05647"/>
    <property type="gene ID" value="Minc3s00134g05647"/>
</dbReference>
<evidence type="ECO:0000313" key="3">
    <source>
        <dbReference type="WBParaSite" id="Minc3s00134g05647"/>
    </source>
</evidence>
<organism evidence="2 3">
    <name type="scientific">Meloidogyne incognita</name>
    <name type="common">Southern root-knot nematode worm</name>
    <name type="synonym">Oxyuris incognita</name>
    <dbReference type="NCBI Taxonomy" id="6306"/>
    <lineage>
        <taxon>Eukaryota</taxon>
        <taxon>Metazoa</taxon>
        <taxon>Ecdysozoa</taxon>
        <taxon>Nematoda</taxon>
        <taxon>Chromadorea</taxon>
        <taxon>Rhabditida</taxon>
        <taxon>Tylenchina</taxon>
        <taxon>Tylenchomorpha</taxon>
        <taxon>Tylenchoidea</taxon>
        <taxon>Meloidogynidae</taxon>
        <taxon>Meloidogyninae</taxon>
        <taxon>Meloidogyne</taxon>
        <taxon>Meloidogyne incognita group</taxon>
    </lineage>
</organism>
<keyword evidence="2" id="KW-1185">Reference proteome</keyword>
<proteinExistence type="predicted"/>
<name>A0A914KY80_MELIC</name>